<dbReference type="PATRIC" id="fig|701521.8.peg.1345"/>
<evidence type="ECO:0000313" key="6">
    <source>
        <dbReference type="EMBL" id="AEV95665.1"/>
    </source>
</evidence>
<evidence type="ECO:0000256" key="4">
    <source>
        <dbReference type="ARBA" id="ARBA00022807"/>
    </source>
</evidence>
<dbReference type="SUPFAM" id="SSF54001">
    <property type="entry name" value="Cysteine proteinases"/>
    <property type="match status" value="1"/>
</dbReference>
<evidence type="ECO:0000313" key="7">
    <source>
        <dbReference type="Proteomes" id="UP000005444"/>
    </source>
</evidence>
<evidence type="ECO:0000256" key="1">
    <source>
        <dbReference type="ARBA" id="ARBA00007074"/>
    </source>
</evidence>
<dbReference type="InterPro" id="IPR000064">
    <property type="entry name" value="NLP_P60_dom"/>
</dbReference>
<organism evidence="6 7">
    <name type="scientific">Pediococcus claussenii (strain ATCC BAA-344 / DSM 14800 / JCM 18046 / KCTC 3811 / LMG 21948 / P06)</name>
    <dbReference type="NCBI Taxonomy" id="701521"/>
    <lineage>
        <taxon>Bacteria</taxon>
        <taxon>Bacillati</taxon>
        <taxon>Bacillota</taxon>
        <taxon>Bacilli</taxon>
        <taxon>Lactobacillales</taxon>
        <taxon>Lactobacillaceae</taxon>
        <taxon>Pediococcus</taxon>
    </lineage>
</organism>
<gene>
    <name evidence="6" type="ordered locus">PECL_1441</name>
</gene>
<dbReference type="HOGENOM" id="CLU_016043_0_0_9"/>
<dbReference type="PROSITE" id="PS51935">
    <property type="entry name" value="NLPC_P60"/>
    <property type="match status" value="1"/>
</dbReference>
<dbReference type="eggNOG" id="COG0791">
    <property type="taxonomic scope" value="Bacteria"/>
</dbReference>
<dbReference type="InterPro" id="IPR051794">
    <property type="entry name" value="PG_Endopeptidase_C40"/>
</dbReference>
<dbReference type="PANTHER" id="PTHR47359">
    <property type="entry name" value="PEPTIDOGLYCAN DL-ENDOPEPTIDASE CWLO"/>
    <property type="match status" value="1"/>
</dbReference>
<dbReference type="InterPro" id="IPR003646">
    <property type="entry name" value="SH3-like_bac-type"/>
</dbReference>
<keyword evidence="7" id="KW-1185">Reference proteome</keyword>
<keyword evidence="4" id="KW-0788">Thiol protease</keyword>
<feature type="domain" description="NlpC/P60" evidence="5">
    <location>
        <begin position="150"/>
        <end position="267"/>
    </location>
</feature>
<dbReference type="RefSeq" id="WP_014215859.1">
    <property type="nucleotide sequence ID" value="NC_016605.1"/>
</dbReference>
<dbReference type="GO" id="GO:0008234">
    <property type="term" value="F:cysteine-type peptidase activity"/>
    <property type="evidence" value="ECO:0007669"/>
    <property type="project" value="UniProtKB-KW"/>
</dbReference>
<dbReference type="InterPro" id="IPR038765">
    <property type="entry name" value="Papain-like_cys_pep_sf"/>
</dbReference>
<dbReference type="PANTHER" id="PTHR47359:SF3">
    <property type="entry name" value="NLP_P60 DOMAIN-CONTAINING PROTEIN-RELATED"/>
    <property type="match status" value="1"/>
</dbReference>
<dbReference type="Pfam" id="PF08460">
    <property type="entry name" value="SH3_5"/>
    <property type="match status" value="1"/>
</dbReference>
<name>G8PEY6_PEDCP</name>
<dbReference type="STRING" id="701521.PECL_1441"/>
<evidence type="ECO:0000256" key="3">
    <source>
        <dbReference type="ARBA" id="ARBA00022801"/>
    </source>
</evidence>
<accession>G8PEY6</accession>
<dbReference type="Proteomes" id="UP000005444">
    <property type="component" value="Chromosome"/>
</dbReference>
<dbReference type="SMART" id="SM00287">
    <property type="entry name" value="SH3b"/>
    <property type="match status" value="1"/>
</dbReference>
<dbReference type="Gene3D" id="2.30.30.40">
    <property type="entry name" value="SH3 Domains"/>
    <property type="match status" value="1"/>
</dbReference>
<proteinExistence type="inferred from homology"/>
<keyword evidence="3" id="KW-0378">Hydrolase</keyword>
<sequence>MKFNSKYSGVVVIPTILLALFTQEKVSADQVTSKESAVRATNVLMAQPKSNQLKVSGSFTAGGTINIRNKPSTSGKIEGSYAGGETVNYDQKVSAEGYDWISWISYSGSRHYMVERVTKTKEMWGKDSNPVFVGGAKDSGGKVKPKVPVKSKVNQILGKARAQIGKPYVWGATGPNSFDCSGLVQYVYASVGIKLPRTSEQQSTCGKAVNMNQLKAGDLLFWSNNGDAYHVGIYTGNGKCLFAPQPGQNIKEQAMSYWMPQFARRVL</sequence>
<reference evidence="6 7" key="1">
    <citation type="journal article" date="2012" name="J. Bacteriol.">
        <title>Complete Genome Sequence of the Beer Spoilage Organism Pediococcus claussenii ATCC BAA-344T.</title>
        <authorList>
            <person name="Pittet V."/>
            <person name="Abegunde T."/>
            <person name="Marfleet T."/>
            <person name="Haakensen M."/>
            <person name="Morrow K."/>
            <person name="Jayaprakash T."/>
            <person name="Schroeder K."/>
            <person name="Trost B."/>
            <person name="Byrns S."/>
            <person name="Bergsveinson J."/>
            <person name="Kusalik A."/>
            <person name="Ziola B."/>
        </authorList>
    </citation>
    <scope>NUCLEOTIDE SEQUENCE [LARGE SCALE GENOMIC DNA]</scope>
    <source>
        <strain evidence="6 7">ATCC BAA-344</strain>
    </source>
</reference>
<protein>
    <submittedName>
        <fullName evidence="6">Bacterial SH3 domain protein</fullName>
    </submittedName>
</protein>
<dbReference type="GO" id="GO:0006508">
    <property type="term" value="P:proteolysis"/>
    <property type="evidence" value="ECO:0007669"/>
    <property type="project" value="UniProtKB-KW"/>
</dbReference>
<evidence type="ECO:0000256" key="2">
    <source>
        <dbReference type="ARBA" id="ARBA00022670"/>
    </source>
</evidence>
<keyword evidence="2" id="KW-0645">Protease</keyword>
<dbReference type="Gene3D" id="3.90.1720.10">
    <property type="entry name" value="endopeptidase domain like (from Nostoc punctiforme)"/>
    <property type="match status" value="1"/>
</dbReference>
<evidence type="ECO:0000259" key="5">
    <source>
        <dbReference type="PROSITE" id="PS51935"/>
    </source>
</evidence>
<comment type="similarity">
    <text evidence="1">Belongs to the peptidase C40 family.</text>
</comment>
<dbReference type="EMBL" id="CP003137">
    <property type="protein sequence ID" value="AEV95665.1"/>
    <property type="molecule type" value="Genomic_DNA"/>
</dbReference>
<dbReference type="Pfam" id="PF00877">
    <property type="entry name" value="NLPC_P60"/>
    <property type="match status" value="1"/>
</dbReference>
<dbReference type="KEGG" id="pce:PECL_1441"/>
<dbReference type="AlphaFoldDB" id="G8PEY6"/>